<organism evidence="2 3">
    <name type="scientific">Haematococcus lacustris</name>
    <name type="common">Green alga</name>
    <name type="synonym">Haematococcus pluvialis</name>
    <dbReference type="NCBI Taxonomy" id="44745"/>
    <lineage>
        <taxon>Eukaryota</taxon>
        <taxon>Viridiplantae</taxon>
        <taxon>Chlorophyta</taxon>
        <taxon>core chlorophytes</taxon>
        <taxon>Chlorophyceae</taxon>
        <taxon>CS clade</taxon>
        <taxon>Chlamydomonadales</taxon>
        <taxon>Haematococcaceae</taxon>
        <taxon>Haematococcus</taxon>
    </lineage>
</organism>
<proteinExistence type="predicted"/>
<feature type="region of interest" description="Disordered" evidence="1">
    <location>
        <begin position="38"/>
        <end position="110"/>
    </location>
</feature>
<accession>A0A699Z3K5</accession>
<comment type="caution">
    <text evidence="2">The sequence shown here is derived from an EMBL/GenBank/DDBJ whole genome shotgun (WGS) entry which is preliminary data.</text>
</comment>
<evidence type="ECO:0000256" key="1">
    <source>
        <dbReference type="SAM" id="MobiDB-lite"/>
    </source>
</evidence>
<protein>
    <submittedName>
        <fullName evidence="2">Uncharacterized protein</fullName>
    </submittedName>
</protein>
<keyword evidence="3" id="KW-1185">Reference proteome</keyword>
<evidence type="ECO:0000313" key="3">
    <source>
        <dbReference type="Proteomes" id="UP000485058"/>
    </source>
</evidence>
<dbReference type="AlphaFoldDB" id="A0A699Z3K5"/>
<sequence length="110" mass="11328">MADLAQLAVGLHANTAQRRLLTTPSALYSPRSCVQPDASAGCSRGGTLPETAPAAGRHLQCDQPGQWRDSCRAMNQSSSPEPGVTAAEAAMEGGQGLDPVARHCSRSGQA</sequence>
<dbReference type="Proteomes" id="UP000485058">
    <property type="component" value="Unassembled WGS sequence"/>
</dbReference>
<dbReference type="EMBL" id="BLLF01000658">
    <property type="protein sequence ID" value="GFH13846.1"/>
    <property type="molecule type" value="Genomic_DNA"/>
</dbReference>
<name>A0A699Z3K5_HAELA</name>
<reference evidence="2 3" key="1">
    <citation type="submission" date="2020-02" db="EMBL/GenBank/DDBJ databases">
        <title>Draft genome sequence of Haematococcus lacustris strain NIES-144.</title>
        <authorList>
            <person name="Morimoto D."/>
            <person name="Nakagawa S."/>
            <person name="Yoshida T."/>
            <person name="Sawayama S."/>
        </authorList>
    </citation>
    <scope>NUCLEOTIDE SEQUENCE [LARGE SCALE GENOMIC DNA]</scope>
    <source>
        <strain evidence="2 3">NIES-144</strain>
    </source>
</reference>
<evidence type="ECO:0000313" key="2">
    <source>
        <dbReference type="EMBL" id="GFH13846.1"/>
    </source>
</evidence>
<gene>
    <name evidence="2" type="ORF">HaLaN_09801</name>
</gene>